<organism evidence="2 3">
    <name type="scientific">Trichomonas vaginalis (strain ATCC PRA-98 / G3)</name>
    <dbReference type="NCBI Taxonomy" id="412133"/>
    <lineage>
        <taxon>Eukaryota</taxon>
        <taxon>Metamonada</taxon>
        <taxon>Parabasalia</taxon>
        <taxon>Trichomonadida</taxon>
        <taxon>Trichomonadidae</taxon>
        <taxon>Trichomonas</taxon>
    </lineage>
</organism>
<feature type="region of interest" description="Disordered" evidence="1">
    <location>
        <begin position="210"/>
        <end position="237"/>
    </location>
</feature>
<evidence type="ECO:0000313" key="2">
    <source>
        <dbReference type="EMBL" id="EAX89269.1"/>
    </source>
</evidence>
<evidence type="ECO:0008006" key="4">
    <source>
        <dbReference type="Google" id="ProtNLM"/>
    </source>
</evidence>
<evidence type="ECO:0000256" key="1">
    <source>
        <dbReference type="SAM" id="MobiDB-lite"/>
    </source>
</evidence>
<sequence>MSNEMFLNHIKHAKKTGKLLMQGEPLLKSEYFSRAELKQISKLIKEIDISYTKISSIEGLPKLPNLRIFSANNTRLDSFKGFLSLKSNCAIKIEIKNTPLSSRMNFRLALLVLFGDIIVSINGKAISDKIRLQANKYNPCCAELINQGWEIVYPPPKEEELKEICSQYSVNYVEKVYEEEEDDSISKLSSFSLDNESISTKVTVNTIKFKTPSPKSKRSPPPIQNTPKDDEDINLSPLKTRAPNLSKFIDEKLAADLSDLFKKYGIEVSSKDYNEIAYEVASLCDDIMKYEESRQSSVNSSPKN</sequence>
<dbReference type="SMR" id="A2G0P4"/>
<keyword evidence="3" id="KW-1185">Reference proteome</keyword>
<evidence type="ECO:0000313" key="3">
    <source>
        <dbReference type="Proteomes" id="UP000001542"/>
    </source>
</evidence>
<dbReference type="InParanoid" id="A2G0P4"/>
<dbReference type="KEGG" id="tva:4746941"/>
<gene>
    <name evidence="2" type="ORF">TVAG_257120</name>
</gene>
<dbReference type="EMBL" id="DS114216">
    <property type="protein sequence ID" value="EAX89269.1"/>
    <property type="molecule type" value="Genomic_DNA"/>
</dbReference>
<dbReference type="VEuPathDB" id="TrichDB:TVAGG3_0879620"/>
<dbReference type="InterPro" id="IPR032675">
    <property type="entry name" value="LRR_dom_sf"/>
</dbReference>
<dbReference type="OrthoDB" id="1904536at2759"/>
<dbReference type="Gene3D" id="3.80.10.10">
    <property type="entry name" value="Ribonuclease Inhibitor"/>
    <property type="match status" value="1"/>
</dbReference>
<dbReference type="AlphaFoldDB" id="A2G0P4"/>
<dbReference type="VEuPathDB" id="TrichDB:TVAG_257120"/>
<dbReference type="Proteomes" id="UP000001542">
    <property type="component" value="Unassembled WGS sequence"/>
</dbReference>
<reference evidence="2" key="1">
    <citation type="submission" date="2006-10" db="EMBL/GenBank/DDBJ databases">
        <authorList>
            <person name="Amadeo P."/>
            <person name="Zhao Q."/>
            <person name="Wortman J."/>
            <person name="Fraser-Liggett C."/>
            <person name="Carlton J."/>
        </authorList>
    </citation>
    <scope>NUCLEOTIDE SEQUENCE</scope>
    <source>
        <strain evidence="2">G3</strain>
    </source>
</reference>
<dbReference type="SUPFAM" id="SSF52058">
    <property type="entry name" value="L domain-like"/>
    <property type="match status" value="1"/>
</dbReference>
<dbReference type="RefSeq" id="XP_001302199.1">
    <property type="nucleotide sequence ID" value="XM_001302198.1"/>
</dbReference>
<accession>A2G0P4</accession>
<reference evidence="2" key="2">
    <citation type="journal article" date="2007" name="Science">
        <title>Draft genome sequence of the sexually transmitted pathogen Trichomonas vaginalis.</title>
        <authorList>
            <person name="Carlton J.M."/>
            <person name="Hirt R.P."/>
            <person name="Silva J.C."/>
            <person name="Delcher A.L."/>
            <person name="Schatz M."/>
            <person name="Zhao Q."/>
            <person name="Wortman J.R."/>
            <person name="Bidwell S.L."/>
            <person name="Alsmark U.C.M."/>
            <person name="Besteiro S."/>
            <person name="Sicheritz-Ponten T."/>
            <person name="Noel C.J."/>
            <person name="Dacks J.B."/>
            <person name="Foster P.G."/>
            <person name="Simillion C."/>
            <person name="Van de Peer Y."/>
            <person name="Miranda-Saavedra D."/>
            <person name="Barton G.J."/>
            <person name="Westrop G.D."/>
            <person name="Mueller S."/>
            <person name="Dessi D."/>
            <person name="Fiori P.L."/>
            <person name="Ren Q."/>
            <person name="Paulsen I."/>
            <person name="Zhang H."/>
            <person name="Bastida-Corcuera F.D."/>
            <person name="Simoes-Barbosa A."/>
            <person name="Brown M.T."/>
            <person name="Hayes R.D."/>
            <person name="Mukherjee M."/>
            <person name="Okumura C.Y."/>
            <person name="Schneider R."/>
            <person name="Smith A.J."/>
            <person name="Vanacova S."/>
            <person name="Villalvazo M."/>
            <person name="Haas B.J."/>
            <person name="Pertea M."/>
            <person name="Feldblyum T.V."/>
            <person name="Utterback T.R."/>
            <person name="Shu C.L."/>
            <person name="Osoegawa K."/>
            <person name="de Jong P.J."/>
            <person name="Hrdy I."/>
            <person name="Horvathova L."/>
            <person name="Zubacova Z."/>
            <person name="Dolezal P."/>
            <person name="Malik S.B."/>
            <person name="Logsdon J.M. Jr."/>
            <person name="Henze K."/>
            <person name="Gupta A."/>
            <person name="Wang C.C."/>
            <person name="Dunne R.L."/>
            <person name="Upcroft J.A."/>
            <person name="Upcroft P."/>
            <person name="White O."/>
            <person name="Salzberg S.L."/>
            <person name="Tang P."/>
            <person name="Chiu C.-H."/>
            <person name="Lee Y.-S."/>
            <person name="Embley T.M."/>
            <person name="Coombs G.H."/>
            <person name="Mottram J.C."/>
            <person name="Tachezy J."/>
            <person name="Fraser-Liggett C.M."/>
            <person name="Johnson P.J."/>
        </authorList>
    </citation>
    <scope>NUCLEOTIDE SEQUENCE [LARGE SCALE GENOMIC DNA]</scope>
    <source>
        <strain evidence="2">G3</strain>
    </source>
</reference>
<proteinExistence type="predicted"/>
<name>A2G0P4_TRIV3</name>
<protein>
    <recommendedName>
        <fullName evidence="4">Leucine Rich Repeat family protein</fullName>
    </recommendedName>
</protein>